<evidence type="ECO:0000256" key="1">
    <source>
        <dbReference type="SAM" id="Phobius"/>
    </source>
</evidence>
<name>A0A2T6ZVB1_TUBBO</name>
<evidence type="ECO:0000313" key="2">
    <source>
        <dbReference type="EMBL" id="PUU79403.1"/>
    </source>
</evidence>
<dbReference type="AlphaFoldDB" id="A0A2T6ZVB1"/>
<reference evidence="2 3" key="1">
    <citation type="submission" date="2017-04" db="EMBL/GenBank/DDBJ databases">
        <title>Draft genome sequence of Tuber borchii Vittad., a whitish edible truffle.</title>
        <authorList>
            <consortium name="DOE Joint Genome Institute"/>
            <person name="Murat C."/>
            <person name="Kuo A."/>
            <person name="Barry K.W."/>
            <person name="Clum A."/>
            <person name="Dockter R.B."/>
            <person name="Fauchery L."/>
            <person name="Iotti M."/>
            <person name="Kohler A."/>
            <person name="Labutti K."/>
            <person name="Lindquist E.A."/>
            <person name="Lipzen A."/>
            <person name="Ohm R.A."/>
            <person name="Wang M."/>
            <person name="Grigoriev I.V."/>
            <person name="Zambonelli A."/>
            <person name="Martin F.M."/>
        </authorList>
    </citation>
    <scope>NUCLEOTIDE SEQUENCE [LARGE SCALE GENOMIC DNA]</scope>
    <source>
        <strain evidence="2 3">Tbo3840</strain>
    </source>
</reference>
<proteinExistence type="predicted"/>
<dbReference type="Proteomes" id="UP000244722">
    <property type="component" value="Unassembled WGS sequence"/>
</dbReference>
<keyword evidence="3" id="KW-1185">Reference proteome</keyword>
<sequence length="78" mass="8515">MEPLYLYHTGNKVIASSSGARRSRDMEVRGEGAEGRAGGFLYVLWVGGGEMLAIAVSIFEFAIDQVTTHRSAPRRSNL</sequence>
<keyword evidence="1" id="KW-0472">Membrane</keyword>
<keyword evidence="1" id="KW-1133">Transmembrane helix</keyword>
<organism evidence="2 3">
    <name type="scientific">Tuber borchii</name>
    <name type="common">White truffle</name>
    <dbReference type="NCBI Taxonomy" id="42251"/>
    <lineage>
        <taxon>Eukaryota</taxon>
        <taxon>Fungi</taxon>
        <taxon>Dikarya</taxon>
        <taxon>Ascomycota</taxon>
        <taxon>Pezizomycotina</taxon>
        <taxon>Pezizomycetes</taxon>
        <taxon>Pezizales</taxon>
        <taxon>Tuberaceae</taxon>
        <taxon>Tuber</taxon>
    </lineage>
</organism>
<accession>A0A2T6ZVB1</accession>
<comment type="caution">
    <text evidence="2">The sequence shown here is derived from an EMBL/GenBank/DDBJ whole genome shotgun (WGS) entry which is preliminary data.</text>
</comment>
<protein>
    <submittedName>
        <fullName evidence="2">Uncharacterized protein</fullName>
    </submittedName>
</protein>
<dbReference type="EMBL" id="NESQ01000093">
    <property type="protein sequence ID" value="PUU79403.1"/>
    <property type="molecule type" value="Genomic_DNA"/>
</dbReference>
<evidence type="ECO:0000313" key="3">
    <source>
        <dbReference type="Proteomes" id="UP000244722"/>
    </source>
</evidence>
<gene>
    <name evidence="2" type="ORF">B9Z19DRAFT_1125303</name>
</gene>
<keyword evidence="1" id="KW-0812">Transmembrane</keyword>
<feature type="transmembrane region" description="Helical" evidence="1">
    <location>
        <begin position="40"/>
        <end position="63"/>
    </location>
</feature>